<organism evidence="1 2">
    <name type="scientific">Agrobacterium fabrum (strain C58 / ATCC 33970)</name>
    <name type="common">Agrobacterium tumefaciens (strain C58)</name>
    <dbReference type="NCBI Taxonomy" id="176299"/>
    <lineage>
        <taxon>Bacteria</taxon>
        <taxon>Pseudomonadati</taxon>
        <taxon>Pseudomonadota</taxon>
        <taxon>Alphaproteobacteria</taxon>
        <taxon>Hyphomicrobiales</taxon>
        <taxon>Rhizobiaceae</taxon>
        <taxon>Rhizobium/Agrobacterium group</taxon>
        <taxon>Agrobacterium</taxon>
        <taxon>Agrobacterium tumefaciens complex</taxon>
    </lineage>
</organism>
<dbReference type="EnsemblBacteria" id="AAK90746">
    <property type="protein sequence ID" value="AAK90746"/>
    <property type="gene ID" value="Atu5373"/>
</dbReference>
<dbReference type="Proteomes" id="UP000000813">
    <property type="component" value="Plasmid At"/>
</dbReference>
<name>A9CLA7_AGRFC</name>
<gene>
    <name evidence="1" type="ordered locus">Atu5373</name>
</gene>
<proteinExistence type="predicted"/>
<keyword evidence="1" id="KW-0614">Plasmid</keyword>
<accession>A9CLA7</accession>
<dbReference type="PIR" id="AG3205">
    <property type="entry name" value="AG3205"/>
</dbReference>
<sequence length="71" mass="7513">MLVKGRDPFNGMPTIPSMQRLRISRGGNPKYDAGKAFGTALGIPGLAAVRLDLPPTWTEKGGTISSMQLGN</sequence>
<evidence type="ECO:0000313" key="1">
    <source>
        <dbReference type="EMBL" id="AAK90746.1"/>
    </source>
</evidence>
<dbReference type="OrthoDB" id="7629881at2"/>
<reference evidence="1 2" key="1">
    <citation type="journal article" date="2001" name="Science">
        <title>The genome of the natural genetic engineer Agrobacterium tumefaciens C58.</title>
        <authorList>
            <person name="Wood D.W."/>
            <person name="Setubal J.C."/>
            <person name="Kaul R."/>
            <person name="Monks D.E."/>
            <person name="Kitajima J.P."/>
            <person name="Okura V.K."/>
            <person name="Zhou Y."/>
            <person name="Chen L."/>
            <person name="Wood G.E."/>
            <person name="Almeida N.F.Jr."/>
            <person name="Woo L."/>
            <person name="Chen Y."/>
            <person name="Paulsen I.T."/>
            <person name="Eisen J.A."/>
            <person name="Karp P.D."/>
            <person name="Bovee D.Sr."/>
            <person name="Chapman P."/>
            <person name="Clendenning J."/>
            <person name="Deatherage G."/>
            <person name="Gillet W."/>
            <person name="Grant C."/>
            <person name="Kutyavin T."/>
            <person name="Levy R."/>
            <person name="Li M.J."/>
            <person name="McClelland E."/>
            <person name="Palmieri A."/>
            <person name="Raymond C."/>
            <person name="Rouse G."/>
            <person name="Saenphimmachak C."/>
            <person name="Wu Z."/>
            <person name="Romero P."/>
            <person name="Gordon D."/>
            <person name="Zhang S."/>
            <person name="Yoo H."/>
            <person name="Tao Y."/>
            <person name="Biddle P."/>
            <person name="Jung M."/>
            <person name="Krespan W."/>
            <person name="Perry M."/>
            <person name="Gordon-Kamm B."/>
            <person name="Liao L."/>
            <person name="Kim S."/>
            <person name="Hendrick C."/>
            <person name="Zhao Z.Y."/>
            <person name="Dolan M."/>
            <person name="Chumley F."/>
            <person name="Tingey S.V."/>
            <person name="Tomb J.F."/>
            <person name="Gordon M.P."/>
            <person name="Olson M.V."/>
            <person name="Nester E.W."/>
        </authorList>
    </citation>
    <scope>NUCLEOTIDE SEQUENCE [LARGE SCALE GENOMIC DNA]</scope>
    <source>
        <strain evidence="1">C58</strain>
        <plasmid evidence="2">At</plasmid>
    </source>
</reference>
<dbReference type="KEGG" id="atu:Atu5373"/>
<keyword evidence="2" id="KW-1185">Reference proteome</keyword>
<dbReference type="BioCyc" id="AGRO:ATU5373-MONOMER"/>
<evidence type="ECO:0000313" key="2">
    <source>
        <dbReference type="Proteomes" id="UP000000813"/>
    </source>
</evidence>
<dbReference type="PATRIC" id="fig|176299.10.peg.5046"/>
<reference evidence="1 2" key="2">
    <citation type="journal article" date="2001" name="Science">
        <title>Genome sequence of the plant pathogen and biotechnology agent Agrobacterium tumefaciens C58.</title>
        <authorList>
            <person name="Goodner B."/>
            <person name="Hinkle G."/>
            <person name="Gattung S."/>
            <person name="Miller N."/>
            <person name="Blanchard M."/>
            <person name="Qurollo B."/>
            <person name="Goldman B.S."/>
            <person name="Cao Y."/>
            <person name="Askenazi M."/>
            <person name="Halling C."/>
            <person name="Mullin L."/>
            <person name="Houmiel K."/>
            <person name="Gordon J."/>
            <person name="Vaudin M."/>
            <person name="Iartchouk O."/>
            <person name="Epp A."/>
            <person name="Liu F."/>
            <person name="Wollam C."/>
            <person name="Allinger M."/>
            <person name="Doughty D."/>
            <person name="Scott C."/>
            <person name="Lappas C."/>
            <person name="Markelz B."/>
            <person name="Flanagan C."/>
            <person name="Crowell C."/>
            <person name="Gurson J."/>
            <person name="Lomo C."/>
            <person name="Sear C."/>
            <person name="Strub G."/>
            <person name="Cielo C."/>
            <person name="Slater S."/>
        </authorList>
    </citation>
    <scope>NUCLEOTIDE SEQUENCE [LARGE SCALE GENOMIC DNA]</scope>
    <source>
        <strain evidence="2">C58 / ATCC 33970</strain>
    </source>
</reference>
<dbReference type="HOGENOM" id="CLU_2730987_0_0_5"/>
<protein>
    <submittedName>
        <fullName evidence="1">Uncharacterized protein</fullName>
    </submittedName>
</protein>
<dbReference type="AlphaFoldDB" id="A9CLA7"/>
<geneLocation type="plasmid" evidence="1 2">
    <name>At</name>
</geneLocation>
<dbReference type="EMBL" id="AE007872">
    <property type="protein sequence ID" value="AAK90746.1"/>
    <property type="molecule type" value="Genomic_DNA"/>
</dbReference>